<protein>
    <recommendedName>
        <fullName evidence="3">Fe-S protein</fullName>
    </recommendedName>
</protein>
<evidence type="ECO:0000313" key="2">
    <source>
        <dbReference type="Proteomes" id="UP000771797"/>
    </source>
</evidence>
<dbReference type="Proteomes" id="UP000771797">
    <property type="component" value="Unassembled WGS sequence"/>
</dbReference>
<dbReference type="PANTHER" id="PTHR35175:SF1">
    <property type="entry name" value="OXIDOREDUCTASE"/>
    <property type="match status" value="1"/>
</dbReference>
<organism evidence="1 2">
    <name type="scientific">Alcanivorax xiamenensis</name>
    <dbReference type="NCBI Taxonomy" id="1177156"/>
    <lineage>
        <taxon>Bacteria</taxon>
        <taxon>Pseudomonadati</taxon>
        <taxon>Pseudomonadota</taxon>
        <taxon>Gammaproteobacteria</taxon>
        <taxon>Oceanospirillales</taxon>
        <taxon>Alcanivoracaceae</taxon>
        <taxon>Alcanivorax</taxon>
    </lineage>
</organism>
<dbReference type="RefSeq" id="WP_159661068.1">
    <property type="nucleotide sequence ID" value="NZ_AQPF01000024.1"/>
</dbReference>
<sequence length="173" mass="19724">MSTSRIRTPCIGVCSTVFGDTVCRGCRRFSHEVVDWNAYSEDEKRIVWRRLDQLLTLVVRNYFQVLDGERLAAQLDYQNLRYQRQMSAEGWVPELLKAAGRQPLRYEDYGLQPLPAAEGLTPRELYDAISRECHALNQAHYDRSFARPVQSTQSTGDLILRAAQEKGLVGSGD</sequence>
<name>A0ABQ6Y6N0_9GAMM</name>
<evidence type="ECO:0000313" key="1">
    <source>
        <dbReference type="EMBL" id="KAF0804831.1"/>
    </source>
</evidence>
<reference evidence="1 2" key="1">
    <citation type="submission" date="2012-09" db="EMBL/GenBank/DDBJ databases">
        <title>Genome Sequence of alkane-degrading Bacterium Alcanivorax sp. 6-D-6.</title>
        <authorList>
            <person name="Lai Q."/>
            <person name="Shao Z."/>
        </authorList>
    </citation>
    <scope>NUCLEOTIDE SEQUENCE [LARGE SCALE GENOMIC DNA]</scope>
    <source>
        <strain evidence="1 2">6-D-6</strain>
    </source>
</reference>
<dbReference type="InterPro" id="IPR010710">
    <property type="entry name" value="DUF1289"/>
</dbReference>
<keyword evidence="2" id="KW-1185">Reference proteome</keyword>
<dbReference type="PANTHER" id="PTHR35175">
    <property type="entry name" value="DUF1289 DOMAIN-CONTAINING PROTEIN"/>
    <property type="match status" value="1"/>
</dbReference>
<dbReference type="EMBL" id="AQPF01000024">
    <property type="protein sequence ID" value="KAF0804831.1"/>
    <property type="molecule type" value="Genomic_DNA"/>
</dbReference>
<accession>A0ABQ6Y6N0</accession>
<dbReference type="Pfam" id="PF06945">
    <property type="entry name" value="DUF1289"/>
    <property type="match status" value="1"/>
</dbReference>
<gene>
    <name evidence="1" type="ORF">A6D6_02748</name>
</gene>
<evidence type="ECO:0008006" key="3">
    <source>
        <dbReference type="Google" id="ProtNLM"/>
    </source>
</evidence>
<comment type="caution">
    <text evidence="1">The sequence shown here is derived from an EMBL/GenBank/DDBJ whole genome shotgun (WGS) entry which is preliminary data.</text>
</comment>
<proteinExistence type="predicted"/>